<dbReference type="HAMAP" id="MF_00235">
    <property type="entry name" value="Adenylate_kinase_Adk"/>
    <property type="match status" value="1"/>
</dbReference>
<dbReference type="GO" id="GO:0005525">
    <property type="term" value="F:GTP binding"/>
    <property type="evidence" value="ECO:0007669"/>
    <property type="project" value="UniProtKB-KW"/>
</dbReference>
<keyword evidence="11" id="KW-1185">Reference proteome</keyword>
<evidence type="ECO:0000256" key="1">
    <source>
        <dbReference type="ARBA" id="ARBA00004305"/>
    </source>
</evidence>
<protein>
    <recommendedName>
        <fullName evidence="7">Adenylate kinase 3</fullName>
    </recommendedName>
</protein>
<evidence type="ECO:0000256" key="8">
    <source>
        <dbReference type="RuleBase" id="RU003330"/>
    </source>
</evidence>
<dbReference type="GO" id="GO:0005759">
    <property type="term" value="C:mitochondrial matrix"/>
    <property type="evidence" value="ECO:0007669"/>
    <property type="project" value="UniProtKB-SubCell"/>
</dbReference>
<evidence type="ECO:0000313" key="11">
    <source>
        <dbReference type="Proteomes" id="UP000789405"/>
    </source>
</evidence>
<dbReference type="PANTHER" id="PTHR23359">
    <property type="entry name" value="NUCLEOTIDE KINASE"/>
    <property type="match status" value="1"/>
</dbReference>
<dbReference type="PRINTS" id="PR00094">
    <property type="entry name" value="ADENYLTKNASE"/>
</dbReference>
<accession>A0A9N9ECZ8</accession>
<keyword evidence="4 8" id="KW-0418">Kinase</keyword>
<dbReference type="InterPro" id="IPR028586">
    <property type="entry name" value="AK3/Ak4_mitochondrial"/>
</dbReference>
<proteinExistence type="inferred from homology"/>
<feature type="domain" description="Adenylate kinase active site lid" evidence="9">
    <location>
        <begin position="289"/>
        <end position="324"/>
    </location>
</feature>
<comment type="subcellular location">
    <subcellularLocation>
        <location evidence="1">Mitochondrion matrix</location>
    </subcellularLocation>
</comment>
<evidence type="ECO:0000256" key="5">
    <source>
        <dbReference type="ARBA" id="ARBA00023128"/>
    </source>
</evidence>
<sequence length="386" mass="43647">DTFEMQVDAIKPGQNVIIVDDLIATGGTAAAAGQLVEKSGGKLLKYIFLIELADLNGRKNLGLELMIRRQISDISYNMILQAINNEDASNALVNDKIREHIPINAKDRIFLYWSFHPKYILANTICPELATSGWFKPIHVPLGLSKLFHDSNYVNSLSMREGLLMRLLLLGSPGSGKGTQSSRIQKKFNVSVISSGDILRQNIARGTKIGKIAAREIERGAYVSDDIMIELITKELQNKQQNWLLDGFPRTINQAIALDDRMAMTDRSLNLVINLNVPEEVILQRIMDRWVHVPSGRVYNLSYNPPKINGLDDITGEKLTKRSDDNPETFKIRLQKHRSLTEPLLEYYAKRNILITFHGRTSDEIYPQIERELLRRFGIGNLGIDN</sequence>
<evidence type="ECO:0000313" key="10">
    <source>
        <dbReference type="EMBL" id="CAG8672391.1"/>
    </source>
</evidence>
<dbReference type="Proteomes" id="UP000789405">
    <property type="component" value="Unassembled WGS sequence"/>
</dbReference>
<dbReference type="Pfam" id="PF05191">
    <property type="entry name" value="ADK_lid"/>
    <property type="match status" value="1"/>
</dbReference>
<evidence type="ECO:0000256" key="7">
    <source>
        <dbReference type="ARBA" id="ARBA00047210"/>
    </source>
</evidence>
<dbReference type="SUPFAM" id="SSF52540">
    <property type="entry name" value="P-loop containing nucleoside triphosphate hydrolases"/>
    <property type="match status" value="1"/>
</dbReference>
<name>A0A9N9ECZ8_9GLOM</name>
<dbReference type="InterPro" id="IPR027417">
    <property type="entry name" value="P-loop_NTPase"/>
</dbReference>
<evidence type="ECO:0000256" key="4">
    <source>
        <dbReference type="ARBA" id="ARBA00022777"/>
    </source>
</evidence>
<reference evidence="10" key="1">
    <citation type="submission" date="2021-06" db="EMBL/GenBank/DDBJ databases">
        <authorList>
            <person name="Kallberg Y."/>
            <person name="Tangrot J."/>
            <person name="Rosling A."/>
        </authorList>
    </citation>
    <scope>NUCLEOTIDE SEQUENCE</scope>
    <source>
        <strain evidence="10">MA453B</strain>
    </source>
</reference>
<dbReference type="PROSITE" id="PS00113">
    <property type="entry name" value="ADENYLATE_KINASE"/>
    <property type="match status" value="1"/>
</dbReference>
<keyword evidence="3" id="KW-0547">Nucleotide-binding</keyword>
<evidence type="ECO:0000256" key="3">
    <source>
        <dbReference type="ARBA" id="ARBA00022741"/>
    </source>
</evidence>
<dbReference type="FunFam" id="3.40.50.300:FF:000106">
    <property type="entry name" value="Adenylate kinase mitochondrial"/>
    <property type="match status" value="1"/>
</dbReference>
<keyword evidence="6" id="KW-0342">GTP-binding</keyword>
<dbReference type="NCBIfam" id="TIGR01351">
    <property type="entry name" value="adk"/>
    <property type="match status" value="1"/>
</dbReference>
<feature type="non-terminal residue" evidence="10">
    <location>
        <position position="386"/>
    </location>
</feature>
<dbReference type="Pfam" id="PF00406">
    <property type="entry name" value="ADK"/>
    <property type="match status" value="1"/>
</dbReference>
<dbReference type="InterPro" id="IPR033690">
    <property type="entry name" value="Adenylat_kinase_CS"/>
</dbReference>
<dbReference type="InterPro" id="IPR007862">
    <property type="entry name" value="Adenylate_kinase_lid-dom"/>
</dbReference>
<comment type="similarity">
    <text evidence="8">Belongs to the adenylate kinase family.</text>
</comment>
<dbReference type="SUPFAM" id="SSF53271">
    <property type="entry name" value="PRTase-like"/>
    <property type="match status" value="1"/>
</dbReference>
<dbReference type="AlphaFoldDB" id="A0A9N9ECZ8"/>
<dbReference type="GO" id="GO:0004017">
    <property type="term" value="F:AMP kinase activity"/>
    <property type="evidence" value="ECO:0007669"/>
    <property type="project" value="InterPro"/>
</dbReference>
<organism evidence="10 11">
    <name type="scientific">Dentiscutata erythropus</name>
    <dbReference type="NCBI Taxonomy" id="1348616"/>
    <lineage>
        <taxon>Eukaryota</taxon>
        <taxon>Fungi</taxon>
        <taxon>Fungi incertae sedis</taxon>
        <taxon>Mucoromycota</taxon>
        <taxon>Glomeromycotina</taxon>
        <taxon>Glomeromycetes</taxon>
        <taxon>Diversisporales</taxon>
        <taxon>Gigasporaceae</taxon>
        <taxon>Dentiscutata</taxon>
    </lineage>
</organism>
<evidence type="ECO:0000256" key="2">
    <source>
        <dbReference type="ARBA" id="ARBA00022679"/>
    </source>
</evidence>
<dbReference type="InterPro" id="IPR029057">
    <property type="entry name" value="PRTase-like"/>
</dbReference>
<evidence type="ECO:0000256" key="6">
    <source>
        <dbReference type="ARBA" id="ARBA00023134"/>
    </source>
</evidence>
<dbReference type="HAMAP" id="MF_03169">
    <property type="entry name" value="Adenylate_kinase_AK3"/>
    <property type="match status" value="1"/>
</dbReference>
<dbReference type="CDD" id="cd01428">
    <property type="entry name" value="ADK"/>
    <property type="match status" value="1"/>
</dbReference>
<dbReference type="GO" id="GO:0005524">
    <property type="term" value="F:ATP binding"/>
    <property type="evidence" value="ECO:0007669"/>
    <property type="project" value="InterPro"/>
</dbReference>
<keyword evidence="2 8" id="KW-0808">Transferase</keyword>
<gene>
    <name evidence="10" type="ORF">DERYTH_LOCUS11320</name>
</gene>
<evidence type="ECO:0000259" key="9">
    <source>
        <dbReference type="Pfam" id="PF05191"/>
    </source>
</evidence>
<dbReference type="Gene3D" id="3.40.50.2020">
    <property type="match status" value="1"/>
</dbReference>
<dbReference type="InterPro" id="IPR000850">
    <property type="entry name" value="Adenylat/UMP-CMP_kin"/>
</dbReference>
<keyword evidence="5" id="KW-0496">Mitochondrion</keyword>
<dbReference type="OrthoDB" id="439792at2759"/>
<dbReference type="InterPro" id="IPR006259">
    <property type="entry name" value="Adenyl_kin_sub"/>
</dbReference>
<dbReference type="Gene3D" id="3.40.50.300">
    <property type="entry name" value="P-loop containing nucleotide triphosphate hydrolases"/>
    <property type="match status" value="1"/>
</dbReference>
<comment type="caution">
    <text evidence="10">The sequence shown here is derived from an EMBL/GenBank/DDBJ whole genome shotgun (WGS) entry which is preliminary data.</text>
</comment>
<dbReference type="EMBL" id="CAJVPY010006944">
    <property type="protein sequence ID" value="CAG8672391.1"/>
    <property type="molecule type" value="Genomic_DNA"/>
</dbReference>